<dbReference type="InterPro" id="IPR050791">
    <property type="entry name" value="Aldo-Keto_reductase"/>
</dbReference>
<dbReference type="InterPro" id="IPR023210">
    <property type="entry name" value="NADP_OxRdtase_dom"/>
</dbReference>
<dbReference type="PANTHER" id="PTHR43625">
    <property type="entry name" value="AFLATOXIN B1 ALDEHYDE REDUCTASE"/>
    <property type="match status" value="1"/>
</dbReference>
<accession>A0AAD5K4J4</accession>
<dbReference type="SUPFAM" id="SSF51430">
    <property type="entry name" value="NAD(P)-linked oxidoreductase"/>
    <property type="match status" value="1"/>
</dbReference>
<gene>
    <name evidence="3" type="ORF">BDA99DRAFT_442449</name>
</gene>
<dbReference type="AlphaFoldDB" id="A0AAD5K4J4"/>
<dbReference type="GO" id="GO:0005737">
    <property type="term" value="C:cytoplasm"/>
    <property type="evidence" value="ECO:0007669"/>
    <property type="project" value="TreeGrafter"/>
</dbReference>
<sequence>MVEFRELGRNTQTFVQPIGLGCMGMSEFYGEGNEQENLTVLNRAIELGCTFWDTADVYGLGENERLLSKVLKDNRDKIFLCTKFSGVRDEKTGEFLGINGKPEYVREACEKSLKRLGVDTIDLYYQHRIDKNTPIEETVKAMAELVKEGKVRYLGLSECSAETLRRAHKVHPISAIQMEYSPWSLDIESNGVLTAARELGVSIVCYSPLGRAMFTDDAKPSTEFESNDFRRYVSRFEGEHFDKNKVLVNKIKGLAAKKGVPLSEYVLAWILAQGPEFIIIPGTKRIKYLESNFKAGEIKLTTEEVAEMRSLLQDNQFSGPRYDGVQATYLDE</sequence>
<dbReference type="Pfam" id="PF00248">
    <property type="entry name" value="Aldo_ket_red"/>
    <property type="match status" value="1"/>
</dbReference>
<evidence type="ECO:0000256" key="1">
    <source>
        <dbReference type="ARBA" id="ARBA00023002"/>
    </source>
</evidence>
<organism evidence="3 4">
    <name type="scientific">Phascolomyces articulosus</name>
    <dbReference type="NCBI Taxonomy" id="60185"/>
    <lineage>
        <taxon>Eukaryota</taxon>
        <taxon>Fungi</taxon>
        <taxon>Fungi incertae sedis</taxon>
        <taxon>Mucoromycota</taxon>
        <taxon>Mucoromycotina</taxon>
        <taxon>Mucoromycetes</taxon>
        <taxon>Mucorales</taxon>
        <taxon>Lichtheimiaceae</taxon>
        <taxon>Phascolomyces</taxon>
    </lineage>
</organism>
<name>A0AAD5K4J4_9FUNG</name>
<evidence type="ECO:0000259" key="2">
    <source>
        <dbReference type="Pfam" id="PF00248"/>
    </source>
</evidence>
<keyword evidence="4" id="KW-1185">Reference proteome</keyword>
<dbReference type="PROSITE" id="PS51257">
    <property type="entry name" value="PROKAR_LIPOPROTEIN"/>
    <property type="match status" value="1"/>
</dbReference>
<reference evidence="3" key="2">
    <citation type="submission" date="2023-02" db="EMBL/GenBank/DDBJ databases">
        <authorList>
            <consortium name="DOE Joint Genome Institute"/>
            <person name="Mondo S.J."/>
            <person name="Chang Y."/>
            <person name="Wang Y."/>
            <person name="Ahrendt S."/>
            <person name="Andreopoulos W."/>
            <person name="Barry K."/>
            <person name="Beard J."/>
            <person name="Benny G.L."/>
            <person name="Blankenship S."/>
            <person name="Bonito G."/>
            <person name="Cuomo C."/>
            <person name="Desiro A."/>
            <person name="Gervers K.A."/>
            <person name="Hundley H."/>
            <person name="Kuo A."/>
            <person name="LaButti K."/>
            <person name="Lang B.F."/>
            <person name="Lipzen A."/>
            <person name="O'Donnell K."/>
            <person name="Pangilinan J."/>
            <person name="Reynolds N."/>
            <person name="Sandor L."/>
            <person name="Smith M.W."/>
            <person name="Tsang A."/>
            <person name="Grigoriev I.V."/>
            <person name="Stajich J.E."/>
            <person name="Spatafora J.W."/>
        </authorList>
    </citation>
    <scope>NUCLEOTIDE SEQUENCE</scope>
    <source>
        <strain evidence="3">RSA 2281</strain>
    </source>
</reference>
<dbReference type="CDD" id="cd19076">
    <property type="entry name" value="AKR_AKR13A_13D"/>
    <property type="match status" value="1"/>
</dbReference>
<dbReference type="EMBL" id="JAIXMP010000023">
    <property type="protein sequence ID" value="KAI9255179.1"/>
    <property type="molecule type" value="Genomic_DNA"/>
</dbReference>
<comment type="caution">
    <text evidence="3">The sequence shown here is derived from an EMBL/GenBank/DDBJ whole genome shotgun (WGS) entry which is preliminary data.</text>
</comment>
<reference evidence="3" key="1">
    <citation type="journal article" date="2022" name="IScience">
        <title>Evolution of zygomycete secretomes and the origins of terrestrial fungal ecologies.</title>
        <authorList>
            <person name="Chang Y."/>
            <person name="Wang Y."/>
            <person name="Mondo S."/>
            <person name="Ahrendt S."/>
            <person name="Andreopoulos W."/>
            <person name="Barry K."/>
            <person name="Beard J."/>
            <person name="Benny G.L."/>
            <person name="Blankenship S."/>
            <person name="Bonito G."/>
            <person name="Cuomo C."/>
            <person name="Desiro A."/>
            <person name="Gervers K.A."/>
            <person name="Hundley H."/>
            <person name="Kuo A."/>
            <person name="LaButti K."/>
            <person name="Lang B.F."/>
            <person name="Lipzen A."/>
            <person name="O'Donnell K."/>
            <person name="Pangilinan J."/>
            <person name="Reynolds N."/>
            <person name="Sandor L."/>
            <person name="Smith M.E."/>
            <person name="Tsang A."/>
            <person name="Grigoriev I.V."/>
            <person name="Stajich J.E."/>
            <person name="Spatafora J.W."/>
        </authorList>
    </citation>
    <scope>NUCLEOTIDE SEQUENCE</scope>
    <source>
        <strain evidence="3">RSA 2281</strain>
    </source>
</reference>
<evidence type="ECO:0000313" key="4">
    <source>
        <dbReference type="Proteomes" id="UP001209540"/>
    </source>
</evidence>
<proteinExistence type="predicted"/>
<dbReference type="PANTHER" id="PTHR43625:SF40">
    <property type="entry name" value="ALDO-KETO REDUCTASE YAKC [NADP(+)]"/>
    <property type="match status" value="1"/>
</dbReference>
<evidence type="ECO:0000313" key="3">
    <source>
        <dbReference type="EMBL" id="KAI9255179.1"/>
    </source>
</evidence>
<feature type="domain" description="NADP-dependent oxidoreductase" evidence="2">
    <location>
        <begin position="17"/>
        <end position="312"/>
    </location>
</feature>
<dbReference type="InterPro" id="IPR036812">
    <property type="entry name" value="NAD(P)_OxRdtase_dom_sf"/>
</dbReference>
<dbReference type="Proteomes" id="UP001209540">
    <property type="component" value="Unassembled WGS sequence"/>
</dbReference>
<dbReference type="Gene3D" id="3.20.20.100">
    <property type="entry name" value="NADP-dependent oxidoreductase domain"/>
    <property type="match status" value="1"/>
</dbReference>
<keyword evidence="1" id="KW-0560">Oxidoreductase</keyword>
<protein>
    <submittedName>
        <fullName evidence="3">Aldo/keto reductase</fullName>
    </submittedName>
</protein>
<dbReference type="GO" id="GO:0016491">
    <property type="term" value="F:oxidoreductase activity"/>
    <property type="evidence" value="ECO:0007669"/>
    <property type="project" value="UniProtKB-KW"/>
</dbReference>